<dbReference type="AlphaFoldDB" id="A0A9N8EY28"/>
<comment type="caution">
    <text evidence="2">The sequence shown here is derived from an EMBL/GenBank/DDBJ whole genome shotgun (WGS) entry which is preliminary data.</text>
</comment>
<evidence type="ECO:0000313" key="3">
    <source>
        <dbReference type="Proteomes" id="UP001153069"/>
    </source>
</evidence>
<feature type="region of interest" description="Disordered" evidence="1">
    <location>
        <begin position="367"/>
        <end position="395"/>
    </location>
</feature>
<dbReference type="EMBL" id="CAICTM010002481">
    <property type="protein sequence ID" value="CAB9529371.1"/>
    <property type="molecule type" value="Genomic_DNA"/>
</dbReference>
<dbReference type="OrthoDB" id="53579at2759"/>
<feature type="compositionally biased region" description="Polar residues" evidence="1">
    <location>
        <begin position="379"/>
        <end position="394"/>
    </location>
</feature>
<evidence type="ECO:0000256" key="1">
    <source>
        <dbReference type="SAM" id="MobiDB-lite"/>
    </source>
</evidence>
<dbReference type="Proteomes" id="UP001153069">
    <property type="component" value="Unassembled WGS sequence"/>
</dbReference>
<keyword evidence="3" id="KW-1185">Reference proteome</keyword>
<proteinExistence type="predicted"/>
<sequence length="419" mass="49082">MNEIQVRKELVHTLEEWGVNDLSKKHHADFRSRVLREGVAQFRKTSRSATFEHLRHERFPKDYEEAIRHFMTCELESAEEIFRYSCIDRLDDVYDVPSFAPYFRVYSRSDPTKVFGYRIRPAFSSIPKSRLDPFVRFRFRFSGLKVSESIWQHWFLGSDAAALGMIFEAILASHAIHNEACFECKSRNSLRWNGGWESSWMDLVCTFCNSTCEIKTKASMEKCETVFEHSNLRGGLYANYWKHRNAIRDKHQKMFLVILPREWTLGRNGKRIRPVSCVEIDSVSPELVPSCFLPEQLPPGLNPKQREQYENLSIRGRVVLKASTKAKWFDLEKWEPPIDYGIIMEELFIARYSRKEFDRIETMFCGSEDEDESGDCIVNDQTQTQEQPESTVSQKEALLEKLKDAESVENWEDRSDCSV</sequence>
<evidence type="ECO:0000313" key="2">
    <source>
        <dbReference type="EMBL" id="CAB9529371.1"/>
    </source>
</evidence>
<protein>
    <submittedName>
        <fullName evidence="2">Uncharacterized protein</fullName>
    </submittedName>
</protein>
<accession>A0A9N8EY28</accession>
<reference evidence="2" key="1">
    <citation type="submission" date="2020-06" db="EMBL/GenBank/DDBJ databases">
        <authorList>
            <consortium name="Plant Systems Biology data submission"/>
        </authorList>
    </citation>
    <scope>NUCLEOTIDE SEQUENCE</scope>
    <source>
        <strain evidence="2">D6</strain>
    </source>
</reference>
<gene>
    <name evidence="2" type="ORF">SEMRO_2483_G328930.1</name>
</gene>
<organism evidence="2 3">
    <name type="scientific">Seminavis robusta</name>
    <dbReference type="NCBI Taxonomy" id="568900"/>
    <lineage>
        <taxon>Eukaryota</taxon>
        <taxon>Sar</taxon>
        <taxon>Stramenopiles</taxon>
        <taxon>Ochrophyta</taxon>
        <taxon>Bacillariophyta</taxon>
        <taxon>Bacillariophyceae</taxon>
        <taxon>Bacillariophycidae</taxon>
        <taxon>Naviculales</taxon>
        <taxon>Naviculaceae</taxon>
        <taxon>Seminavis</taxon>
    </lineage>
</organism>
<name>A0A9N8EY28_9STRA</name>